<organism evidence="2 3">
    <name type="scientific">Wickerhamomyces ciferrii (strain ATCC 14091 / BCRC 22168 / CBS 111 / JCM 3599 / NBRC 0793 / NRRL Y-1031 F-60-10)</name>
    <name type="common">Yeast</name>
    <name type="synonym">Pichia ciferrii</name>
    <dbReference type="NCBI Taxonomy" id="1206466"/>
    <lineage>
        <taxon>Eukaryota</taxon>
        <taxon>Fungi</taxon>
        <taxon>Dikarya</taxon>
        <taxon>Ascomycota</taxon>
        <taxon>Saccharomycotina</taxon>
        <taxon>Saccharomycetes</taxon>
        <taxon>Phaffomycetales</taxon>
        <taxon>Wickerhamomycetaceae</taxon>
        <taxon>Wickerhamomyces</taxon>
    </lineage>
</organism>
<gene>
    <name evidence="2" type="ORF">BN7_5838</name>
</gene>
<sequence length="155" mass="17582">MLFKLVTIFTIFQLITASIPDPITKIAHKEGDKYGSVQITYPAGSLGEYAGTLFFTTILNGPVWTQYEYVSNDTNTGLSDNLSQRYYTIDSKVESTGAWYYHGDSEKDVTLSLYFASNKDNYENFTTNFFGTYVDHRFRGTTNNPFNSTARFESS</sequence>
<comment type="caution">
    <text evidence="2">The sequence shown here is derived from an EMBL/GenBank/DDBJ whole genome shotgun (WGS) entry which is preliminary data.</text>
</comment>
<name>K0KW98_WICCF</name>
<evidence type="ECO:0000313" key="2">
    <source>
        <dbReference type="EMBL" id="CCH46247.1"/>
    </source>
</evidence>
<keyword evidence="3" id="KW-1185">Reference proteome</keyword>
<proteinExistence type="predicted"/>
<evidence type="ECO:0000313" key="3">
    <source>
        <dbReference type="Proteomes" id="UP000009328"/>
    </source>
</evidence>
<evidence type="ECO:0000256" key="1">
    <source>
        <dbReference type="SAM" id="SignalP"/>
    </source>
</evidence>
<dbReference type="Proteomes" id="UP000009328">
    <property type="component" value="Unassembled WGS sequence"/>
</dbReference>
<keyword evidence="1" id="KW-0732">Signal</keyword>
<accession>K0KW98</accession>
<feature type="chain" id="PRO_5003836534" evidence="1">
    <location>
        <begin position="18"/>
        <end position="155"/>
    </location>
</feature>
<dbReference type="InParanoid" id="K0KW98"/>
<reference evidence="2 3" key="1">
    <citation type="journal article" date="2012" name="Eukaryot. Cell">
        <title>Draft genome sequence of Wickerhamomyces ciferrii NRRL Y-1031 F-60-10.</title>
        <authorList>
            <person name="Schneider J."/>
            <person name="Andrea H."/>
            <person name="Blom J."/>
            <person name="Jaenicke S."/>
            <person name="Ruckert C."/>
            <person name="Schorsch C."/>
            <person name="Szczepanowski R."/>
            <person name="Farwick M."/>
            <person name="Goesmann A."/>
            <person name="Puhler A."/>
            <person name="Schaffer S."/>
            <person name="Tauch A."/>
            <person name="Kohler T."/>
            <person name="Brinkrolf K."/>
        </authorList>
    </citation>
    <scope>NUCLEOTIDE SEQUENCE [LARGE SCALE GENOMIC DNA]</scope>
    <source>
        <strain evidence="3">ATCC 14091 / BCRC 22168 / CBS 111 / JCM 3599 / NBRC 0793 / NRRL Y-1031 F-60-10</strain>
    </source>
</reference>
<protein>
    <submittedName>
        <fullName evidence="2">Secreted protein</fullName>
    </submittedName>
</protein>
<dbReference type="HOGENOM" id="CLU_1696878_0_0_1"/>
<dbReference type="AlphaFoldDB" id="K0KW98"/>
<dbReference type="EMBL" id="CAIF01000235">
    <property type="protein sequence ID" value="CCH46247.1"/>
    <property type="molecule type" value="Genomic_DNA"/>
</dbReference>
<feature type="signal peptide" evidence="1">
    <location>
        <begin position="1"/>
        <end position="17"/>
    </location>
</feature>